<dbReference type="HOGENOM" id="CLU_078349_0_0_1"/>
<dbReference type="GO" id="GO:0048823">
    <property type="term" value="P:nucleate erythrocyte development"/>
    <property type="evidence" value="ECO:0000315"/>
    <property type="project" value="ZFIN"/>
</dbReference>
<dbReference type="GeneID" id="108004520"/>
<accession>A0A8M1P8W6</accession>
<proteinExistence type="evidence at protein level"/>
<evidence type="ECO:0000313" key="6">
    <source>
        <dbReference type="Ensembl" id="ENSDARP00000122730"/>
    </source>
</evidence>
<keyword evidence="11" id="KW-1267">Proteomics identification</keyword>
<dbReference type="GeneTree" id="ENSGT00940000154285"/>
<accession>E9QFV1</accession>
<organism evidence="6">
    <name type="scientific">Danio rerio</name>
    <name type="common">Zebrafish</name>
    <name type="synonym">Brachydanio rerio</name>
    <dbReference type="NCBI Taxonomy" id="7955"/>
    <lineage>
        <taxon>Eukaryota</taxon>
        <taxon>Metazoa</taxon>
        <taxon>Chordata</taxon>
        <taxon>Craniata</taxon>
        <taxon>Vertebrata</taxon>
        <taxon>Euteleostomi</taxon>
        <taxon>Actinopterygii</taxon>
        <taxon>Neopterygii</taxon>
        <taxon>Teleostei</taxon>
        <taxon>Ostariophysi</taxon>
        <taxon>Cypriniformes</taxon>
        <taxon>Danionidae</taxon>
        <taxon>Danioninae</taxon>
        <taxon>Danio</taxon>
    </lineage>
</organism>
<protein>
    <submittedName>
        <fullName evidence="6">DEAD (Asp-Glu-Ala-Asp) box polypeptide 41</fullName>
    </submittedName>
    <submittedName>
        <fullName evidence="8">Gal_Lectin domain-containing protein precursor</fullName>
    </submittedName>
</protein>
<keyword evidence="3" id="KW-0677">Repeat</keyword>
<evidence type="ECO:0000256" key="1">
    <source>
        <dbReference type="ARBA" id="ARBA00022546"/>
    </source>
</evidence>
<dbReference type="ZFIN" id="ZDB-GENE-030131-1927">
    <property type="gene designation" value="ddx41"/>
</dbReference>
<dbReference type="Proteomes" id="UP000000437">
    <property type="component" value="Chromosome 9"/>
</dbReference>
<evidence type="ECO:0000313" key="8">
    <source>
        <dbReference type="RefSeq" id="NP_001315125.1"/>
    </source>
</evidence>
<dbReference type="KEGG" id="dre:108004520"/>
<dbReference type="AGR" id="ZFIN:ZDB-GENE-030131-1927"/>
<dbReference type="Pfam" id="PF02140">
    <property type="entry name" value="SUEL_Lectin"/>
    <property type="match status" value="1"/>
</dbReference>
<dbReference type="GO" id="GO:1901224">
    <property type="term" value="P:positive regulation of non-canonical NF-kappaB signal transduction"/>
    <property type="evidence" value="ECO:0000316"/>
    <property type="project" value="ZFIN"/>
</dbReference>
<dbReference type="EMBL" id="FP101857">
    <property type="status" value="NOT_ANNOTATED_CDS"/>
    <property type="molecule type" value="Genomic_DNA"/>
</dbReference>
<evidence type="ECO:0000313" key="7">
    <source>
        <dbReference type="Proteomes" id="UP000000437"/>
    </source>
</evidence>
<dbReference type="AlphaFoldDB" id="E9QFV1"/>
<dbReference type="InterPro" id="IPR043159">
    <property type="entry name" value="Lectin_gal-bd_sf"/>
</dbReference>
<reference evidence="8" key="4">
    <citation type="submission" date="2025-04" db="UniProtKB">
        <authorList>
            <consortium name="RefSeq"/>
        </authorList>
    </citation>
    <scope>IDENTIFICATION</scope>
    <source>
        <strain evidence="8">Tuebingen</strain>
    </source>
</reference>
<reference evidence="6 7" key="2">
    <citation type="journal article" date="2013" name="Nature">
        <title>The zebrafish reference genome sequence and its relationship to the human genome.</title>
        <authorList>
            <consortium name="Genome Reference Consortium Zebrafish"/>
            <person name="Howe K."/>
            <person name="Clark M.D."/>
            <person name="Torroja C.F."/>
            <person name="Torrance J."/>
            <person name="Berthelot C."/>
            <person name="Muffato M."/>
            <person name="Collins J.E."/>
            <person name="Humphray S."/>
            <person name="McLaren K."/>
            <person name="Matthews L."/>
            <person name="McLaren S."/>
            <person name="Sealy I."/>
            <person name="Caccamo M."/>
            <person name="Churcher C."/>
            <person name="Scott C."/>
            <person name="Barrett J.C."/>
            <person name="Koch R."/>
            <person name="Rauch G.J."/>
            <person name="White S."/>
            <person name="Chow W."/>
            <person name="Kilian B."/>
            <person name="Quintais L.T."/>
            <person name="Guerra-Assuncao J.A."/>
            <person name="Zhou Y."/>
            <person name="Gu Y."/>
            <person name="Yen J."/>
            <person name="Vogel J.H."/>
            <person name="Eyre T."/>
            <person name="Redmond S."/>
            <person name="Banerjee R."/>
            <person name="Chi J."/>
            <person name="Fu B."/>
            <person name="Langley E."/>
            <person name="Maguire S.F."/>
            <person name="Laird G.K."/>
            <person name="Lloyd D."/>
            <person name="Kenyon E."/>
            <person name="Donaldson S."/>
            <person name="Sehra H."/>
            <person name="Almeida-King J."/>
            <person name="Loveland J."/>
            <person name="Trevanion S."/>
            <person name="Jones M."/>
            <person name="Quail M."/>
            <person name="Willey D."/>
            <person name="Hunt A."/>
            <person name="Burton J."/>
            <person name="Sims S."/>
            <person name="McLay K."/>
            <person name="Plumb B."/>
            <person name="Davis J."/>
            <person name="Clee C."/>
            <person name="Oliver K."/>
            <person name="Clark R."/>
            <person name="Riddle C."/>
            <person name="Elliot D."/>
            <person name="Eliott D."/>
            <person name="Threadgold G."/>
            <person name="Harden G."/>
            <person name="Ware D."/>
            <person name="Begum S."/>
            <person name="Mortimore B."/>
            <person name="Mortimer B."/>
            <person name="Kerry G."/>
            <person name="Heath P."/>
            <person name="Phillimore B."/>
            <person name="Tracey A."/>
            <person name="Corby N."/>
            <person name="Dunn M."/>
            <person name="Johnson C."/>
            <person name="Wood J."/>
            <person name="Clark S."/>
            <person name="Pelan S."/>
            <person name="Griffiths G."/>
            <person name="Smith M."/>
            <person name="Glithero R."/>
            <person name="Howden P."/>
            <person name="Barker N."/>
            <person name="Lloyd C."/>
            <person name="Stevens C."/>
            <person name="Harley J."/>
            <person name="Holt K."/>
            <person name="Panagiotidis G."/>
            <person name="Lovell J."/>
            <person name="Beasley H."/>
            <person name="Henderson C."/>
            <person name="Gordon D."/>
            <person name="Auger K."/>
            <person name="Wright D."/>
            <person name="Collins J."/>
            <person name="Raisen C."/>
            <person name="Dyer L."/>
            <person name="Leung K."/>
            <person name="Robertson L."/>
            <person name="Ambridge K."/>
            <person name="Leongamornlert D."/>
            <person name="McGuire S."/>
            <person name="Gilderthorp R."/>
            <person name="Griffiths C."/>
            <person name="Manthravadi D."/>
            <person name="Nichol S."/>
            <person name="Barker G."/>
            <person name="Whitehead S."/>
            <person name="Kay M."/>
            <person name="Brown J."/>
            <person name="Murnane C."/>
            <person name="Gray E."/>
            <person name="Humphries M."/>
            <person name="Sycamore N."/>
            <person name="Barker D."/>
            <person name="Saunders D."/>
            <person name="Wallis J."/>
            <person name="Babbage A."/>
            <person name="Hammond S."/>
            <person name="Mashreghi-Mohammadi M."/>
            <person name="Barr L."/>
            <person name="Martin S."/>
            <person name="Wray P."/>
            <person name="Ellington A."/>
            <person name="Matthews N."/>
            <person name="Ellwood M."/>
            <person name="Woodmansey R."/>
            <person name="Clark G."/>
            <person name="Cooper J."/>
            <person name="Cooper J."/>
            <person name="Tromans A."/>
            <person name="Grafham D."/>
            <person name="Skuce C."/>
            <person name="Pandian R."/>
            <person name="Andrews R."/>
            <person name="Harrison E."/>
            <person name="Kimberley A."/>
            <person name="Garnett J."/>
            <person name="Fosker N."/>
            <person name="Hall R."/>
            <person name="Garner P."/>
            <person name="Kelly D."/>
            <person name="Bird C."/>
            <person name="Palmer S."/>
            <person name="Gehring I."/>
            <person name="Berger A."/>
            <person name="Dooley C.M."/>
            <person name="Ersan-Urun Z."/>
            <person name="Eser C."/>
            <person name="Geiger H."/>
            <person name="Geisler M."/>
            <person name="Karotki L."/>
            <person name="Kirn A."/>
            <person name="Konantz J."/>
            <person name="Konantz M."/>
            <person name="Oberlander M."/>
            <person name="Rudolph-Geiger S."/>
            <person name="Teucke M."/>
            <person name="Lanz C."/>
            <person name="Raddatz G."/>
            <person name="Osoegawa K."/>
            <person name="Zhu B."/>
            <person name="Rapp A."/>
            <person name="Widaa S."/>
            <person name="Langford C."/>
            <person name="Yang F."/>
            <person name="Schuster S.C."/>
            <person name="Carter N.P."/>
            <person name="Harrow J."/>
            <person name="Ning Z."/>
            <person name="Herrero J."/>
            <person name="Searle S.M."/>
            <person name="Enright A."/>
            <person name="Geisler R."/>
            <person name="Plasterk R.H."/>
            <person name="Lee C."/>
            <person name="Westerfield M."/>
            <person name="de Jong P.J."/>
            <person name="Zon L.I."/>
            <person name="Postlethwait J.H."/>
            <person name="Nusslein-Volhard C."/>
            <person name="Hubbard T.J."/>
            <person name="Roest Crollius H."/>
            <person name="Rogers J."/>
            <person name="Stemple D.L."/>
        </authorList>
    </citation>
    <scope>NUCLEOTIDE SEQUENCE [LARGE SCALE GENOMIC DNA]</scope>
    <source>
        <strain evidence="6">Tuebingen</strain>
    </source>
</reference>
<dbReference type="PROSITE" id="PS50228">
    <property type="entry name" value="SUEL_LECTIN"/>
    <property type="match status" value="1"/>
</dbReference>
<reference evidence="8" key="3">
    <citation type="journal article" date="2016" name="BMC Genomics">
        <title>Gene evolution and gene expression after whole genome duplication in fish: the PhyloFish database.</title>
        <authorList>
            <person name="Pasquier J."/>
            <person name="Cabau C."/>
            <person name="Nguyen T."/>
            <person name="Jouanno E."/>
            <person name="Severac D."/>
            <person name="Braasch I."/>
            <person name="Journot L."/>
            <person name="Pontarotti P."/>
            <person name="Klopp C."/>
            <person name="Postlethwait J.H."/>
            <person name="Guiguen Y."/>
            <person name="Bobe J."/>
        </authorList>
    </citation>
    <scope>NUCLEOTIDE SEQUENCE</scope>
    <source>
        <strain evidence="8">Tuebingen</strain>
    </source>
</reference>
<dbReference type="FunFam" id="2.60.120.740:FF:000003">
    <property type="entry name" value="Protein eva-1 homolog C"/>
    <property type="match status" value="1"/>
</dbReference>
<dbReference type="AGR" id="ZFIN:ZDB-GENE-100921-22"/>
<dbReference type="CDD" id="cd22836">
    <property type="entry name" value="Gal_Rha_Lectin_RBL_rpt2"/>
    <property type="match status" value="1"/>
</dbReference>
<keyword evidence="7" id="KW-1185">Reference proteome</keyword>
<evidence type="ECO:0000313" key="9">
    <source>
        <dbReference type="ZFIN" id="ZDB-GENE-030131-1927"/>
    </source>
</evidence>
<dbReference type="GO" id="GO:0009615">
    <property type="term" value="P:response to virus"/>
    <property type="evidence" value="ECO:0000315"/>
    <property type="project" value="ZFIN"/>
</dbReference>
<dbReference type="GO" id="GO:0005737">
    <property type="term" value="C:cytoplasm"/>
    <property type="evidence" value="ECO:0000315"/>
    <property type="project" value="ZFIN"/>
</dbReference>
<dbReference type="Bgee" id="ENSDARG00000095741">
    <property type="expression patterns" value="Expressed in bone element and 20 other cell types or tissues"/>
</dbReference>
<dbReference type="GO" id="GO:0030246">
    <property type="term" value="F:carbohydrate binding"/>
    <property type="evidence" value="ECO:0007669"/>
    <property type="project" value="UniProtKB-KW"/>
</dbReference>
<keyword evidence="2" id="KW-0430">Lectin</keyword>
<dbReference type="InterPro" id="IPR000922">
    <property type="entry name" value="Lectin_gal-bd_dom"/>
</dbReference>
<dbReference type="GO" id="GO:0005634">
    <property type="term" value="C:nucleus"/>
    <property type="evidence" value="ECO:0000315"/>
    <property type="project" value="ZFIN"/>
</dbReference>
<evidence type="ECO:0000256" key="2">
    <source>
        <dbReference type="ARBA" id="ARBA00022734"/>
    </source>
</evidence>
<evidence type="ECO:0000256" key="4">
    <source>
        <dbReference type="SAM" id="SignalP"/>
    </source>
</evidence>
<dbReference type="PANTHER" id="PTHR46780">
    <property type="entry name" value="PROTEIN EVA-1"/>
    <property type="match status" value="1"/>
</dbReference>
<feature type="domain" description="SUEL-type lectin" evidence="5">
    <location>
        <begin position="131"/>
        <end position="221"/>
    </location>
</feature>
<dbReference type="Ensembl" id="ENSDART00000137527.2">
    <property type="protein sequence ID" value="ENSDARP00000122730.1"/>
    <property type="gene ID" value="ENSDARG00000095741.3"/>
</dbReference>
<sequence>MGSLGVVSALVLLSCGLLISVSAIPAIQGSELDYTETTCLDSDLSLSCDDGVIFVKSARFGWRSTRLCGPGRPHFETDPARCLREIPIIPKWCNGQATCMINKEKIGRPHRCFFTHYTTTYICIPAKTIEICEDERGLLRCGNGRIKVIAANYGRTDGTTCLRRPPFRRRLNTNCYSQNTLDLVSQRCDGRRRCSLTATNDVFSDPCAGTRKYLKITYYCQS</sequence>
<dbReference type="ExpressionAtlas" id="E9QFV1">
    <property type="expression patterns" value="baseline"/>
</dbReference>
<feature type="chain" id="PRO_5035035649" evidence="4 8">
    <location>
        <begin position="24"/>
        <end position="222"/>
    </location>
</feature>
<dbReference type="ZFIN" id="ZDB-GENE-100921-22">
    <property type="gene designation" value="si:ch1073-75o15.3"/>
</dbReference>
<evidence type="ECO:0000259" key="5">
    <source>
        <dbReference type="PROSITE" id="PS50228"/>
    </source>
</evidence>
<dbReference type="OrthoDB" id="1100386at2759"/>
<feature type="signal peptide" evidence="4">
    <location>
        <begin position="1"/>
        <end position="23"/>
    </location>
</feature>
<evidence type="ECO:0000256" key="3">
    <source>
        <dbReference type="ARBA" id="ARBA00022737"/>
    </source>
</evidence>
<keyword evidence="1" id="KW-0348">Hemagglutinin</keyword>
<keyword evidence="4 8" id="KW-0732">Signal</keyword>
<evidence type="ECO:0007829" key="11">
    <source>
        <dbReference type="PeptideAtlas" id="E9QFV1"/>
    </source>
</evidence>
<dbReference type="GO" id="GO:0045087">
    <property type="term" value="P:innate immune response"/>
    <property type="evidence" value="ECO:0000315"/>
    <property type="project" value="ZFIN"/>
</dbReference>
<name>E9QFV1_DANRE</name>
<dbReference type="STRING" id="7955.ENSDARP00000122730"/>
<gene>
    <name evidence="8 10" type="primary">si:ch1073-75o15.3</name>
    <name evidence="6 9" type="synonym">ddx41</name>
</gene>
<evidence type="ECO:0000313" key="10">
    <source>
        <dbReference type="ZFIN" id="ZDB-GENE-100921-22"/>
    </source>
</evidence>
<dbReference type="Gene3D" id="2.60.120.740">
    <property type="match status" value="2"/>
</dbReference>
<reference evidence="6" key="1">
    <citation type="submission" date="2011-07" db="UniProtKB">
        <authorList>
            <consortium name="Ensembl"/>
        </authorList>
    </citation>
    <scope>IDENTIFICATION</scope>
    <source>
        <strain evidence="6">Tuebingen</strain>
    </source>
</reference>
<dbReference type="RefSeq" id="NP_001315125.1">
    <property type="nucleotide sequence ID" value="NM_001328196.1"/>
</dbReference>